<evidence type="ECO:0000313" key="4">
    <source>
        <dbReference type="EMBL" id="PZP32060.1"/>
    </source>
</evidence>
<keyword evidence="2" id="KW-0067">ATP-binding</keyword>
<dbReference type="InterPro" id="IPR002586">
    <property type="entry name" value="CobQ/CobB/MinD/ParA_Nub-bd_dom"/>
</dbReference>
<protein>
    <submittedName>
        <fullName evidence="4">Tyrosine protein kinase</fullName>
    </submittedName>
</protein>
<evidence type="ECO:0000256" key="1">
    <source>
        <dbReference type="ARBA" id="ARBA00022741"/>
    </source>
</evidence>
<dbReference type="SUPFAM" id="SSF160246">
    <property type="entry name" value="EspE N-terminal domain-like"/>
    <property type="match status" value="1"/>
</dbReference>
<keyword evidence="4" id="KW-0418">Kinase</keyword>
<sequence>MAQPSPLTPRPQLRAAVSDAAPAERLQAIGQRLRSVRPLTDAQIEQILLHQRQHGLRFGDAAVALKLATPDEVTRALAQQFDFPYATGQHSRLGSELVTATQPFSDQAEVFRELRSRLLLEHLDPPQPRLALAVLSTDLGDGKTYTAANLAVSLSQLGRRTLLVDADLRRPRQHQLFGLPSRGGLSGVLAGHQAAAEVIRGIDELPSLELLPAGSPPPNPQELLQRPTFTLLMQELLTRFDHVIVDTPAACQGADARLLAAKCGAALIVGRRGRSPLKELQTLGAAMARTGTRLTGVLINQH</sequence>
<dbReference type="PANTHER" id="PTHR32309:SF13">
    <property type="entry name" value="FERRIC ENTEROBACTIN TRANSPORT PROTEIN FEPE"/>
    <property type="match status" value="1"/>
</dbReference>
<dbReference type="EMBL" id="QFOD01000009">
    <property type="protein sequence ID" value="PZP32060.1"/>
    <property type="molecule type" value="Genomic_DNA"/>
</dbReference>
<feature type="domain" description="CobQ/CobB/MinD/ParA nucleotide binding" evidence="3">
    <location>
        <begin position="133"/>
        <end position="176"/>
    </location>
</feature>
<dbReference type="CDD" id="cd05387">
    <property type="entry name" value="BY-kinase"/>
    <property type="match status" value="1"/>
</dbReference>
<accession>A0A2W5DU17</accession>
<keyword evidence="4" id="KW-0808">Transferase</keyword>
<comment type="caution">
    <text evidence="4">The sequence shown here is derived from an EMBL/GenBank/DDBJ whole genome shotgun (WGS) entry which is preliminary data.</text>
</comment>
<dbReference type="AlphaFoldDB" id="A0A2W5DU17"/>
<proteinExistence type="predicted"/>
<dbReference type="InterPro" id="IPR037257">
    <property type="entry name" value="T2SS_E_N_sf"/>
</dbReference>
<dbReference type="SUPFAM" id="SSF52540">
    <property type="entry name" value="P-loop containing nucleoside triphosphate hydrolases"/>
    <property type="match status" value="1"/>
</dbReference>
<gene>
    <name evidence="4" type="ORF">DI603_11425</name>
</gene>
<organism evidence="4 5">
    <name type="scientific">Roseateles depolymerans</name>
    <dbReference type="NCBI Taxonomy" id="76731"/>
    <lineage>
        <taxon>Bacteria</taxon>
        <taxon>Pseudomonadati</taxon>
        <taxon>Pseudomonadota</taxon>
        <taxon>Betaproteobacteria</taxon>
        <taxon>Burkholderiales</taxon>
        <taxon>Sphaerotilaceae</taxon>
        <taxon>Roseateles</taxon>
    </lineage>
</organism>
<reference evidence="4 5" key="1">
    <citation type="submission" date="2017-08" db="EMBL/GenBank/DDBJ databases">
        <title>Infants hospitalized years apart are colonized by the same room-sourced microbial strains.</title>
        <authorList>
            <person name="Brooks B."/>
            <person name="Olm M.R."/>
            <person name="Firek B.A."/>
            <person name="Baker R."/>
            <person name="Thomas B.C."/>
            <person name="Morowitz M.J."/>
            <person name="Banfield J.F."/>
        </authorList>
    </citation>
    <scope>NUCLEOTIDE SEQUENCE [LARGE SCALE GENOMIC DNA]</scope>
    <source>
        <strain evidence="4">S2_012_000_R2_81</strain>
    </source>
</reference>
<name>A0A2W5DU17_9BURK</name>
<dbReference type="GO" id="GO:0005886">
    <property type="term" value="C:plasma membrane"/>
    <property type="evidence" value="ECO:0007669"/>
    <property type="project" value="TreeGrafter"/>
</dbReference>
<evidence type="ECO:0000256" key="2">
    <source>
        <dbReference type="ARBA" id="ARBA00022840"/>
    </source>
</evidence>
<dbReference type="PANTHER" id="PTHR32309">
    <property type="entry name" value="TYROSINE-PROTEIN KINASE"/>
    <property type="match status" value="1"/>
</dbReference>
<evidence type="ECO:0000259" key="3">
    <source>
        <dbReference type="Pfam" id="PF01656"/>
    </source>
</evidence>
<dbReference type="GO" id="GO:0005524">
    <property type="term" value="F:ATP binding"/>
    <property type="evidence" value="ECO:0007669"/>
    <property type="project" value="UniProtKB-KW"/>
</dbReference>
<dbReference type="NCBIfam" id="TIGR01007">
    <property type="entry name" value="eps_fam"/>
    <property type="match status" value="1"/>
</dbReference>
<dbReference type="Proteomes" id="UP000249633">
    <property type="component" value="Unassembled WGS sequence"/>
</dbReference>
<dbReference type="InterPro" id="IPR050445">
    <property type="entry name" value="Bact_polysacc_biosynth/exp"/>
</dbReference>
<keyword evidence="1" id="KW-0547">Nucleotide-binding</keyword>
<dbReference type="InterPro" id="IPR027417">
    <property type="entry name" value="P-loop_NTPase"/>
</dbReference>
<dbReference type="Gene3D" id="3.40.50.300">
    <property type="entry name" value="P-loop containing nucleotide triphosphate hydrolases"/>
    <property type="match status" value="1"/>
</dbReference>
<dbReference type="InterPro" id="IPR005702">
    <property type="entry name" value="Wzc-like_C"/>
</dbReference>
<evidence type="ECO:0000313" key="5">
    <source>
        <dbReference type="Proteomes" id="UP000249633"/>
    </source>
</evidence>
<dbReference type="Pfam" id="PF01656">
    <property type="entry name" value="CbiA"/>
    <property type="match status" value="1"/>
</dbReference>
<dbReference type="GO" id="GO:0004713">
    <property type="term" value="F:protein tyrosine kinase activity"/>
    <property type="evidence" value="ECO:0007669"/>
    <property type="project" value="TreeGrafter"/>
</dbReference>